<dbReference type="InterPro" id="IPR053154">
    <property type="entry name" value="c-di-AMP_regulator"/>
</dbReference>
<keyword evidence="1" id="KW-0472">Membrane</keyword>
<dbReference type="Gene3D" id="2.170.120.40">
    <property type="entry name" value="YbbR-like domain"/>
    <property type="match status" value="2"/>
</dbReference>
<dbReference type="PANTHER" id="PTHR37804:SF1">
    <property type="entry name" value="CDAA REGULATORY PROTEIN CDAR"/>
    <property type="match status" value="1"/>
</dbReference>
<keyword evidence="1" id="KW-0812">Transmembrane</keyword>
<dbReference type="STRING" id="525919.Apre_0371"/>
<dbReference type="HOGENOM" id="CLU_039811_4_1_9"/>
<dbReference type="RefSeq" id="WP_015777333.1">
    <property type="nucleotide sequence ID" value="NC_013171.1"/>
</dbReference>
<proteinExistence type="predicted"/>
<protein>
    <submittedName>
        <fullName evidence="2">YbbR family protein</fullName>
    </submittedName>
</protein>
<dbReference type="Gene3D" id="2.170.120.30">
    <property type="match status" value="1"/>
</dbReference>
<dbReference type="Pfam" id="PF07949">
    <property type="entry name" value="YbbR"/>
    <property type="match status" value="2"/>
</dbReference>
<dbReference type="PANTHER" id="PTHR37804">
    <property type="entry name" value="CDAA REGULATORY PROTEIN CDAR"/>
    <property type="match status" value="1"/>
</dbReference>
<dbReference type="InterPro" id="IPR012505">
    <property type="entry name" value="YbbR"/>
</dbReference>
<accession>C7RG09</accession>
<keyword evidence="1" id="KW-1133">Transmembrane helix</keyword>
<organism evidence="2 3">
    <name type="scientific">Anaerococcus prevotii (strain ATCC 9321 / DSM 20548 / JCM 6508 / NCTC 11806 / PC1)</name>
    <name type="common">Peptostreptococcus prevotii</name>
    <name type="synonym">Peptococcus prevotii</name>
    <dbReference type="NCBI Taxonomy" id="525919"/>
    <lineage>
        <taxon>Bacteria</taxon>
        <taxon>Bacillati</taxon>
        <taxon>Bacillota</taxon>
        <taxon>Tissierellia</taxon>
        <taxon>Tissierellales</taxon>
        <taxon>Peptoniphilaceae</taxon>
        <taxon>Anaerococcus</taxon>
    </lineage>
</organism>
<dbReference type="AlphaFoldDB" id="C7RG09"/>
<evidence type="ECO:0000313" key="2">
    <source>
        <dbReference type="EMBL" id="ACV28420.1"/>
    </source>
</evidence>
<evidence type="ECO:0000256" key="1">
    <source>
        <dbReference type="SAM" id="Phobius"/>
    </source>
</evidence>
<name>C7RG09_ANAPD</name>
<keyword evidence="3" id="KW-1185">Reference proteome</keyword>
<dbReference type="OrthoDB" id="2111604at2"/>
<sequence>MKKKNDVQLIVLSVILAIVMWAFVVTSTNPSVNRTFRNVPILVQNKDALEARGYTIIGLDEASNVNIRVEGTRDKIVGTKQNDIQASIDVKDVKEGIQSVGVKVDTPSGVGISMVDPPSININVQKKVEKSLPINIVIKDSLKDGRSVEINEQSIKEVTVKGPVSAINQIDRVEVNIDEESYLDGKIHNLDIHILDKDGKEVTGIEKSNDDINISFRAEETKRVPIKMSYYGEPAVGFDIKNISLSQKECVLKGDSGALKSVDQIETYPVNISELKSDKNGEIKLNLPDGVSLYDGKDPVSYKIEVGRKEK</sequence>
<evidence type="ECO:0000313" key="3">
    <source>
        <dbReference type="Proteomes" id="UP000002294"/>
    </source>
</evidence>
<reference evidence="2 3" key="1">
    <citation type="journal article" date="2009" name="Stand. Genomic Sci.">
        <title>Complete genome sequence of Anaerococcus prevotii type strain (PC1).</title>
        <authorList>
            <person name="Labutti K."/>
            <person name="Pukall R."/>
            <person name="Steenblock K."/>
            <person name="Glavina Del Rio T."/>
            <person name="Tice H."/>
            <person name="Copeland A."/>
            <person name="Cheng J.F."/>
            <person name="Lucas S."/>
            <person name="Chen F."/>
            <person name="Nolan M."/>
            <person name="Bruce D."/>
            <person name="Goodwin L."/>
            <person name="Pitluck S."/>
            <person name="Ivanova N."/>
            <person name="Mavromatis K."/>
            <person name="Ovchinnikova G."/>
            <person name="Pati A."/>
            <person name="Chen A."/>
            <person name="Palaniappan K."/>
            <person name="Land M."/>
            <person name="Hauser L."/>
            <person name="Chang Y.J."/>
            <person name="Jeffries C.D."/>
            <person name="Chain P."/>
            <person name="Saunders E."/>
            <person name="Brettin T."/>
            <person name="Detter J.C."/>
            <person name="Han C."/>
            <person name="Goker M."/>
            <person name="Bristow J."/>
            <person name="Eisen J.A."/>
            <person name="Markowitz V."/>
            <person name="Hugenholtz P."/>
            <person name="Kyrpides N.C."/>
            <person name="Klenk H.P."/>
            <person name="Lapidus A."/>
        </authorList>
    </citation>
    <scope>NUCLEOTIDE SEQUENCE [LARGE SCALE GENOMIC DNA]</scope>
    <source>
        <strain evidence="3">ATCC 9321 / DSM 20548 / JCM 6508 / NCTC 11806 / PC1</strain>
    </source>
</reference>
<dbReference type="Proteomes" id="UP000002294">
    <property type="component" value="Chromosome"/>
</dbReference>
<feature type="transmembrane region" description="Helical" evidence="1">
    <location>
        <begin position="7"/>
        <end position="24"/>
    </location>
</feature>
<dbReference type="eggNOG" id="COG4856">
    <property type="taxonomic scope" value="Bacteria"/>
</dbReference>
<dbReference type="EMBL" id="CP001708">
    <property type="protein sequence ID" value="ACV28420.1"/>
    <property type="molecule type" value="Genomic_DNA"/>
</dbReference>
<dbReference type="KEGG" id="apr:Apre_0371"/>
<gene>
    <name evidence="2" type="ordered locus">Apre_0371</name>
</gene>